<keyword evidence="10" id="KW-1185">Reference proteome</keyword>
<evidence type="ECO:0000259" key="6">
    <source>
        <dbReference type="Pfam" id="PF25973"/>
    </source>
</evidence>
<dbReference type="Proteomes" id="UP000199208">
    <property type="component" value="Unassembled WGS sequence"/>
</dbReference>
<feature type="domain" description="YknX-like beta-barrel" evidence="8">
    <location>
        <begin position="251"/>
        <end position="329"/>
    </location>
</feature>
<proteinExistence type="inferred from homology"/>
<evidence type="ECO:0000256" key="5">
    <source>
        <dbReference type="SAM" id="Phobius"/>
    </source>
</evidence>
<dbReference type="Pfam" id="PF25973">
    <property type="entry name" value="BSH_CzcB"/>
    <property type="match status" value="1"/>
</dbReference>
<accession>A0A1G5S2F6</accession>
<feature type="coiled-coil region" evidence="4">
    <location>
        <begin position="154"/>
        <end position="218"/>
    </location>
</feature>
<name>A0A1G5S2F6_9FIRM</name>
<feature type="domain" description="YknX-like C-terminal permuted SH3-like" evidence="7">
    <location>
        <begin position="338"/>
        <end position="406"/>
    </location>
</feature>
<feature type="transmembrane region" description="Helical" evidence="5">
    <location>
        <begin position="6"/>
        <end position="25"/>
    </location>
</feature>
<evidence type="ECO:0000259" key="8">
    <source>
        <dbReference type="Pfam" id="PF25990"/>
    </source>
</evidence>
<dbReference type="NCBIfam" id="TIGR01730">
    <property type="entry name" value="RND_mfp"/>
    <property type="match status" value="1"/>
</dbReference>
<evidence type="ECO:0000259" key="7">
    <source>
        <dbReference type="Pfam" id="PF25989"/>
    </source>
</evidence>
<dbReference type="Pfam" id="PF25990">
    <property type="entry name" value="Beta-barrel_YknX"/>
    <property type="match status" value="1"/>
</dbReference>
<dbReference type="GO" id="GO:0022857">
    <property type="term" value="F:transmembrane transporter activity"/>
    <property type="evidence" value="ECO:0007669"/>
    <property type="project" value="InterPro"/>
</dbReference>
<evidence type="ECO:0000256" key="1">
    <source>
        <dbReference type="ARBA" id="ARBA00004196"/>
    </source>
</evidence>
<dbReference type="GO" id="GO:0016020">
    <property type="term" value="C:membrane"/>
    <property type="evidence" value="ECO:0007669"/>
    <property type="project" value="InterPro"/>
</dbReference>
<dbReference type="PANTHER" id="PTHR32347">
    <property type="entry name" value="EFFLUX SYSTEM COMPONENT YKNX-RELATED"/>
    <property type="match status" value="1"/>
</dbReference>
<evidence type="ECO:0000313" key="9">
    <source>
        <dbReference type="EMBL" id="SCZ80544.1"/>
    </source>
</evidence>
<comment type="similarity">
    <text evidence="2">Belongs to the membrane fusion protein (MFP) (TC 8.A.1) family.</text>
</comment>
<dbReference type="EMBL" id="FMWL01000013">
    <property type="protein sequence ID" value="SCZ80544.1"/>
    <property type="molecule type" value="Genomic_DNA"/>
</dbReference>
<dbReference type="InterPro" id="IPR058636">
    <property type="entry name" value="Beta-barrel_YknX"/>
</dbReference>
<feature type="coiled-coil region" evidence="4">
    <location>
        <begin position="94"/>
        <end position="121"/>
    </location>
</feature>
<keyword evidence="3 4" id="KW-0175">Coiled coil</keyword>
<evidence type="ECO:0000256" key="2">
    <source>
        <dbReference type="ARBA" id="ARBA00009477"/>
    </source>
</evidence>
<dbReference type="SUPFAM" id="SSF111369">
    <property type="entry name" value="HlyD-like secretion proteins"/>
    <property type="match status" value="1"/>
</dbReference>
<dbReference type="RefSeq" id="WP_092591665.1">
    <property type="nucleotide sequence ID" value="NZ_FMWL01000013.1"/>
</dbReference>
<dbReference type="OrthoDB" id="9777308at2"/>
<dbReference type="PANTHER" id="PTHR32347:SF14">
    <property type="entry name" value="EFFLUX SYSTEM COMPONENT YKNX-RELATED"/>
    <property type="match status" value="1"/>
</dbReference>
<sequence>MKGKSVLWVLLVVVAVIAAIGLVIWRTTHMEEGTLVYTDQVIASEAESYVYASGKVVASEDRSVYAQVPGLIETVSVSLGQQVQKGEVLATLDSEDLDQRIAAARIQLSIAQENLNQSQNAGKLNYDLPLKTAQAAYEDAVKLVEDQQALFDAGAISQSELDQAKRQLERAEIEKLSAERGYSGYGQGSVLRIQNLSVSSARLALEELQSQKEKLLIKSPANGVVYAINAQPGEQAAQTMPLFSVASSDQLKVTATISEYDIASVEEGQSVLIRSDGFTETYQGVVSYISEVAENVISGQAAETVVAIEVAFQDQETKFRPNYSASMEILTAKKSEALMVPYEAVYTDAQGVRRIFVIEEGTARARIVTLGIEGDLNVEVLGDGLAEGDVIILNPTETLKDGDPVKAIEVE</sequence>
<reference evidence="9 10" key="1">
    <citation type="submission" date="2016-10" db="EMBL/GenBank/DDBJ databases">
        <authorList>
            <person name="de Groot N.N."/>
        </authorList>
    </citation>
    <scope>NUCLEOTIDE SEQUENCE [LARGE SCALE GENOMIC DNA]</scope>
    <source>
        <strain evidence="9 10">DSM 2784</strain>
    </source>
</reference>
<evidence type="ECO:0000256" key="4">
    <source>
        <dbReference type="SAM" id="Coils"/>
    </source>
</evidence>
<dbReference type="InterPro" id="IPR006143">
    <property type="entry name" value="RND_pump_MFP"/>
</dbReference>
<dbReference type="InterPro" id="IPR050465">
    <property type="entry name" value="UPF0194_transport"/>
</dbReference>
<feature type="domain" description="CzcB-like barrel-sandwich hybrid" evidence="6">
    <location>
        <begin position="63"/>
        <end position="246"/>
    </location>
</feature>
<gene>
    <name evidence="9" type="ORF">SAMN03080599_02316</name>
</gene>
<dbReference type="STRING" id="1120920.SAMN03080599_02316"/>
<dbReference type="Gene3D" id="2.40.30.170">
    <property type="match status" value="1"/>
</dbReference>
<protein>
    <submittedName>
        <fullName evidence="9">RND family efflux transporter, MFP subunit</fullName>
    </submittedName>
</protein>
<dbReference type="Pfam" id="PF25989">
    <property type="entry name" value="YknX_C"/>
    <property type="match status" value="1"/>
</dbReference>
<comment type="subcellular location">
    <subcellularLocation>
        <location evidence="1">Cell envelope</location>
    </subcellularLocation>
</comment>
<keyword evidence="5" id="KW-0472">Membrane</keyword>
<dbReference type="Gene3D" id="2.40.50.100">
    <property type="match status" value="1"/>
</dbReference>
<evidence type="ECO:0000313" key="10">
    <source>
        <dbReference type="Proteomes" id="UP000199208"/>
    </source>
</evidence>
<keyword evidence="5" id="KW-1133">Transmembrane helix</keyword>
<dbReference type="InterPro" id="IPR058637">
    <property type="entry name" value="YknX-like_C"/>
</dbReference>
<dbReference type="InterPro" id="IPR058647">
    <property type="entry name" value="BSH_CzcB-like"/>
</dbReference>
<evidence type="ECO:0000256" key="3">
    <source>
        <dbReference type="ARBA" id="ARBA00023054"/>
    </source>
</evidence>
<organism evidence="9 10">
    <name type="scientific">Acidaminobacter hydrogenoformans DSM 2784</name>
    <dbReference type="NCBI Taxonomy" id="1120920"/>
    <lineage>
        <taxon>Bacteria</taxon>
        <taxon>Bacillati</taxon>
        <taxon>Bacillota</taxon>
        <taxon>Clostridia</taxon>
        <taxon>Peptostreptococcales</taxon>
        <taxon>Acidaminobacteraceae</taxon>
        <taxon>Acidaminobacter</taxon>
    </lineage>
</organism>
<dbReference type="Gene3D" id="1.10.287.470">
    <property type="entry name" value="Helix hairpin bin"/>
    <property type="match status" value="1"/>
</dbReference>
<dbReference type="Gene3D" id="2.40.420.20">
    <property type="match status" value="1"/>
</dbReference>
<keyword evidence="5" id="KW-0812">Transmembrane</keyword>
<dbReference type="GO" id="GO:0030313">
    <property type="term" value="C:cell envelope"/>
    <property type="evidence" value="ECO:0007669"/>
    <property type="project" value="UniProtKB-SubCell"/>
</dbReference>
<dbReference type="AlphaFoldDB" id="A0A1G5S2F6"/>